<dbReference type="EMBL" id="JAVIJP010000009">
    <property type="protein sequence ID" value="KAL3647348.1"/>
    <property type="molecule type" value="Genomic_DNA"/>
</dbReference>
<proteinExistence type="predicted"/>
<name>A0ABD3DYN0_9LAMI</name>
<gene>
    <name evidence="1" type="ORF">CASFOL_008316</name>
</gene>
<dbReference type="AlphaFoldDB" id="A0ABD3DYN0"/>
<protein>
    <submittedName>
        <fullName evidence="1">Uncharacterized protein</fullName>
    </submittedName>
</protein>
<comment type="caution">
    <text evidence="1">The sequence shown here is derived from an EMBL/GenBank/DDBJ whole genome shotgun (WGS) entry which is preliminary data.</text>
</comment>
<keyword evidence="2" id="KW-1185">Reference proteome</keyword>
<evidence type="ECO:0000313" key="2">
    <source>
        <dbReference type="Proteomes" id="UP001632038"/>
    </source>
</evidence>
<accession>A0ABD3DYN0</accession>
<evidence type="ECO:0000313" key="1">
    <source>
        <dbReference type="EMBL" id="KAL3647348.1"/>
    </source>
</evidence>
<reference evidence="2" key="1">
    <citation type="journal article" date="2024" name="IScience">
        <title>Strigolactones Initiate the Formation of Haustorium-like Structures in Castilleja.</title>
        <authorList>
            <person name="Buerger M."/>
            <person name="Peterson D."/>
            <person name="Chory J."/>
        </authorList>
    </citation>
    <scope>NUCLEOTIDE SEQUENCE [LARGE SCALE GENOMIC DNA]</scope>
</reference>
<dbReference type="Proteomes" id="UP001632038">
    <property type="component" value="Unassembled WGS sequence"/>
</dbReference>
<organism evidence="1 2">
    <name type="scientific">Castilleja foliolosa</name>
    <dbReference type="NCBI Taxonomy" id="1961234"/>
    <lineage>
        <taxon>Eukaryota</taxon>
        <taxon>Viridiplantae</taxon>
        <taxon>Streptophyta</taxon>
        <taxon>Embryophyta</taxon>
        <taxon>Tracheophyta</taxon>
        <taxon>Spermatophyta</taxon>
        <taxon>Magnoliopsida</taxon>
        <taxon>eudicotyledons</taxon>
        <taxon>Gunneridae</taxon>
        <taxon>Pentapetalae</taxon>
        <taxon>asterids</taxon>
        <taxon>lamiids</taxon>
        <taxon>Lamiales</taxon>
        <taxon>Orobanchaceae</taxon>
        <taxon>Pedicularideae</taxon>
        <taxon>Castillejinae</taxon>
        <taxon>Castilleja</taxon>
    </lineage>
</organism>
<sequence>MDPEDGLFSISRPKTVNYNIVSSHNSLNKHRSSLPLVILDFDSFF</sequence>